<feature type="compositionally biased region" description="Basic and acidic residues" evidence="1">
    <location>
        <begin position="63"/>
        <end position="77"/>
    </location>
</feature>
<name>A0AAD3DYL5_9CHLO</name>
<dbReference type="Proteomes" id="UP001054857">
    <property type="component" value="Unassembled WGS sequence"/>
</dbReference>
<feature type="compositionally biased region" description="Low complexity" evidence="1">
    <location>
        <begin position="88"/>
        <end position="114"/>
    </location>
</feature>
<keyword evidence="3" id="KW-1185">Reference proteome</keyword>
<accession>A0AAD3DYL5</accession>
<gene>
    <name evidence="2" type="ORF">Agub_g12631</name>
</gene>
<dbReference type="AlphaFoldDB" id="A0AAD3DYL5"/>
<reference evidence="2 3" key="1">
    <citation type="journal article" date="2021" name="Sci. Rep.">
        <title>Genome sequencing of the multicellular alga Astrephomene provides insights into convergent evolution of germ-soma differentiation.</title>
        <authorList>
            <person name="Yamashita S."/>
            <person name="Yamamoto K."/>
            <person name="Matsuzaki R."/>
            <person name="Suzuki S."/>
            <person name="Yamaguchi H."/>
            <person name="Hirooka S."/>
            <person name="Minakuchi Y."/>
            <person name="Miyagishima S."/>
            <person name="Kawachi M."/>
            <person name="Toyoda A."/>
            <person name="Nozaki H."/>
        </authorList>
    </citation>
    <scope>NUCLEOTIDE SEQUENCE [LARGE SCALE GENOMIC DNA]</scope>
    <source>
        <strain evidence="2 3">NIES-4017</strain>
    </source>
</reference>
<protein>
    <submittedName>
        <fullName evidence="2">Uncharacterized protein</fullName>
    </submittedName>
</protein>
<evidence type="ECO:0000313" key="2">
    <source>
        <dbReference type="EMBL" id="GFR50414.1"/>
    </source>
</evidence>
<feature type="non-terminal residue" evidence="2">
    <location>
        <position position="167"/>
    </location>
</feature>
<evidence type="ECO:0000313" key="3">
    <source>
        <dbReference type="Proteomes" id="UP001054857"/>
    </source>
</evidence>
<organism evidence="2 3">
    <name type="scientific">Astrephomene gubernaculifera</name>
    <dbReference type="NCBI Taxonomy" id="47775"/>
    <lineage>
        <taxon>Eukaryota</taxon>
        <taxon>Viridiplantae</taxon>
        <taxon>Chlorophyta</taxon>
        <taxon>core chlorophytes</taxon>
        <taxon>Chlorophyceae</taxon>
        <taxon>CS clade</taxon>
        <taxon>Chlamydomonadales</taxon>
        <taxon>Astrephomenaceae</taxon>
        <taxon>Astrephomene</taxon>
    </lineage>
</organism>
<comment type="caution">
    <text evidence="2">The sequence shown here is derived from an EMBL/GenBank/DDBJ whole genome shotgun (WGS) entry which is preliminary data.</text>
</comment>
<sequence>GGRVPPQPQPSVQVEVGEWRSQWCPPQAALWSAHYRKHPRTPADLQLAPWVAERYSRRRRHDVARQSEELLLRRREEEGEGEDGGAGAATTAASAASVASAAAAAAASASASEDPGVTPTASGGAPAVGRDVGAHVVVSAAVGRDAGVVAAVLAAERLDEEVCDKGK</sequence>
<feature type="region of interest" description="Disordered" evidence="1">
    <location>
        <begin position="56"/>
        <end position="128"/>
    </location>
</feature>
<dbReference type="EMBL" id="BMAR01000037">
    <property type="protein sequence ID" value="GFR50414.1"/>
    <property type="molecule type" value="Genomic_DNA"/>
</dbReference>
<evidence type="ECO:0000256" key="1">
    <source>
        <dbReference type="SAM" id="MobiDB-lite"/>
    </source>
</evidence>
<proteinExistence type="predicted"/>